<protein>
    <submittedName>
        <fullName evidence="1">Uncharacterized protein</fullName>
    </submittedName>
</protein>
<accession>A0A1L0AVA2</accession>
<dbReference type="OrthoDB" id="6354731at2"/>
<dbReference type="EMBL" id="FPLD01000153">
    <property type="protein sequence ID" value="SGZ19828.1"/>
    <property type="molecule type" value="Genomic_DNA"/>
</dbReference>
<dbReference type="AlphaFoldDB" id="A0A1L0AVA2"/>
<organism evidence="1 2">
    <name type="scientific">Moritella viscosa</name>
    <dbReference type="NCBI Taxonomy" id="80854"/>
    <lineage>
        <taxon>Bacteria</taxon>
        <taxon>Pseudomonadati</taxon>
        <taxon>Pseudomonadota</taxon>
        <taxon>Gammaproteobacteria</taxon>
        <taxon>Alteromonadales</taxon>
        <taxon>Moritellaceae</taxon>
        <taxon>Moritella</taxon>
    </lineage>
</organism>
<gene>
    <name evidence="1" type="ORF">NVI5450_4810</name>
</gene>
<sequence length="320" mass="38223">MVKTTKNHNCKIKTRDPRLVNFFERKIFIGRDDNLKSRCDLPIDSRINHLETEINNNLSLNPNEYIEKLESEFLINHVSNDDIDWLDENNEFMCYLIWSSINLINKKNTTPKNVFTNVELSTDHMTFNFNDIFTPRFFISPDCDILPITKKPHSSKEARVLIVNSIDSSELTISNKIQLINFLREQYSKSFDIKIYKWIDKNNEEQINWIYNYLEEKEMKLDNFTLPSLKNEYNMLISAFCLWNFKSVDDKIGSKDMFLLRLRKAWNQKKHRDNNQNKKPYNIEMSIDIGDKIAFIARSYDKKKNEIVEMLINQEYEKLN</sequence>
<evidence type="ECO:0000313" key="1">
    <source>
        <dbReference type="EMBL" id="SGZ19828.1"/>
    </source>
</evidence>
<proteinExistence type="predicted"/>
<reference evidence="1 2" key="1">
    <citation type="submission" date="2016-11" db="EMBL/GenBank/DDBJ databases">
        <authorList>
            <person name="Jaros S."/>
            <person name="Januszkiewicz K."/>
            <person name="Wedrychowicz H."/>
        </authorList>
    </citation>
    <scope>NUCLEOTIDE SEQUENCE [LARGE SCALE GENOMIC DNA]</scope>
    <source>
        <strain evidence="1">NVI 5450</strain>
    </source>
</reference>
<dbReference type="RefSeq" id="WP_075518634.1">
    <property type="nucleotide sequence ID" value="NZ_FPLD01000153.1"/>
</dbReference>
<dbReference type="Proteomes" id="UP000183794">
    <property type="component" value="Unassembled WGS sequence"/>
</dbReference>
<name>A0A1L0AVA2_9GAMM</name>
<evidence type="ECO:0000313" key="2">
    <source>
        <dbReference type="Proteomes" id="UP000183794"/>
    </source>
</evidence>